<evidence type="ECO:0000313" key="1">
    <source>
        <dbReference type="EMBL" id="MBP2352392.1"/>
    </source>
</evidence>
<accession>A0ABS4UL68</accession>
<keyword evidence="2" id="KW-1185">Reference proteome</keyword>
<sequence length="54" mass="5870">MQVISAIGAERVEALTDELAAPAYDVLTADELENWSRENRLTGAAAGLLPFRRP</sequence>
<proteinExistence type="predicted"/>
<name>A0ABS4UL68_9ACTN</name>
<dbReference type="RefSeq" id="WP_209695148.1">
    <property type="nucleotide sequence ID" value="NZ_BAAAVU010000009.1"/>
</dbReference>
<comment type="caution">
    <text evidence="1">The sequence shown here is derived from an EMBL/GenBank/DDBJ whole genome shotgun (WGS) entry which is preliminary data.</text>
</comment>
<dbReference type="Proteomes" id="UP000755585">
    <property type="component" value="Unassembled WGS sequence"/>
</dbReference>
<organism evidence="1 2">
    <name type="scientific">Kribbella aluminosa</name>
    <dbReference type="NCBI Taxonomy" id="416017"/>
    <lineage>
        <taxon>Bacteria</taxon>
        <taxon>Bacillati</taxon>
        <taxon>Actinomycetota</taxon>
        <taxon>Actinomycetes</taxon>
        <taxon>Propionibacteriales</taxon>
        <taxon>Kribbellaceae</taxon>
        <taxon>Kribbella</taxon>
    </lineage>
</organism>
<evidence type="ECO:0000313" key="2">
    <source>
        <dbReference type="Proteomes" id="UP000755585"/>
    </source>
</evidence>
<protein>
    <submittedName>
        <fullName evidence="1">Uncharacterized protein</fullName>
    </submittedName>
</protein>
<dbReference type="EMBL" id="JAGINT010000001">
    <property type="protein sequence ID" value="MBP2352392.1"/>
    <property type="molecule type" value="Genomic_DNA"/>
</dbReference>
<gene>
    <name evidence="1" type="ORF">JOF29_003475</name>
</gene>
<reference evidence="1 2" key="1">
    <citation type="submission" date="2021-03" db="EMBL/GenBank/DDBJ databases">
        <title>Sequencing the genomes of 1000 actinobacteria strains.</title>
        <authorList>
            <person name="Klenk H.-P."/>
        </authorList>
    </citation>
    <scope>NUCLEOTIDE SEQUENCE [LARGE SCALE GENOMIC DNA]</scope>
    <source>
        <strain evidence="1 2">DSM 18824</strain>
    </source>
</reference>